<dbReference type="InterPro" id="IPR055414">
    <property type="entry name" value="LRR_R13L4/SHOC2-like"/>
</dbReference>
<comment type="catalytic activity">
    <reaction evidence="10">
        <text>L-threonyl-[protein] + ATP = O-phospho-L-threonyl-[protein] + ADP + H(+)</text>
        <dbReference type="Rhea" id="RHEA:46608"/>
        <dbReference type="Rhea" id="RHEA-COMP:11060"/>
        <dbReference type="Rhea" id="RHEA-COMP:11605"/>
        <dbReference type="ChEBI" id="CHEBI:15378"/>
        <dbReference type="ChEBI" id="CHEBI:30013"/>
        <dbReference type="ChEBI" id="CHEBI:30616"/>
        <dbReference type="ChEBI" id="CHEBI:61977"/>
        <dbReference type="ChEBI" id="CHEBI:456216"/>
        <dbReference type="EC" id="2.7.11.1"/>
    </reaction>
</comment>
<dbReference type="InterPro" id="IPR050216">
    <property type="entry name" value="LRR_domain-containing"/>
</dbReference>
<dbReference type="GO" id="GO:0005525">
    <property type="term" value="F:GTP binding"/>
    <property type="evidence" value="ECO:0007669"/>
    <property type="project" value="UniProtKB-KW"/>
</dbReference>
<feature type="domain" description="Roc" evidence="13">
    <location>
        <begin position="356"/>
        <end position="524"/>
    </location>
</feature>
<gene>
    <name evidence="14" type="ORF">SAMN05421837_104177</name>
</gene>
<feature type="transmembrane region" description="Helical" evidence="12">
    <location>
        <begin position="860"/>
        <end position="878"/>
    </location>
</feature>
<protein>
    <recommendedName>
        <fullName evidence="1">non-specific serine/threonine protein kinase</fullName>
        <ecNumber evidence="1">2.7.11.1</ecNumber>
    </recommendedName>
</protein>
<dbReference type="Gene3D" id="3.40.50.300">
    <property type="entry name" value="P-loop containing nucleotide triphosphate hydrolases"/>
    <property type="match status" value="1"/>
</dbReference>
<dbReference type="PANTHER" id="PTHR48051">
    <property type="match status" value="1"/>
</dbReference>
<dbReference type="InterPro" id="IPR032171">
    <property type="entry name" value="COR-A"/>
</dbReference>
<evidence type="ECO:0000256" key="9">
    <source>
        <dbReference type="ARBA" id="ARBA00023134"/>
    </source>
</evidence>
<comment type="catalytic activity">
    <reaction evidence="11">
        <text>L-seryl-[protein] + ATP = O-phospho-L-seryl-[protein] + ADP + H(+)</text>
        <dbReference type="Rhea" id="RHEA:17989"/>
        <dbReference type="Rhea" id="RHEA-COMP:9863"/>
        <dbReference type="Rhea" id="RHEA-COMP:11604"/>
        <dbReference type="ChEBI" id="CHEBI:15378"/>
        <dbReference type="ChEBI" id="CHEBI:29999"/>
        <dbReference type="ChEBI" id="CHEBI:30616"/>
        <dbReference type="ChEBI" id="CHEBI:83421"/>
        <dbReference type="ChEBI" id="CHEBI:456216"/>
        <dbReference type="EC" id="2.7.11.1"/>
    </reaction>
</comment>
<dbReference type="Gene3D" id="3.80.10.10">
    <property type="entry name" value="Ribonuclease Inhibitor"/>
    <property type="match status" value="2"/>
</dbReference>
<dbReference type="InterPro" id="IPR001611">
    <property type="entry name" value="Leu-rich_rpt"/>
</dbReference>
<accession>A0A1H5QRL7</accession>
<dbReference type="SMART" id="SM00369">
    <property type="entry name" value="LRR_TYP"/>
    <property type="match status" value="5"/>
</dbReference>
<evidence type="ECO:0000256" key="4">
    <source>
        <dbReference type="ARBA" id="ARBA00022679"/>
    </source>
</evidence>
<dbReference type="STRING" id="218821.SAMN05421837_104177"/>
<dbReference type="InterPro" id="IPR032675">
    <property type="entry name" value="LRR_dom_sf"/>
</dbReference>
<keyword evidence="4" id="KW-0808">Transferase</keyword>
<keyword evidence="7" id="KW-0418">Kinase</keyword>
<evidence type="ECO:0000256" key="12">
    <source>
        <dbReference type="SAM" id="Phobius"/>
    </source>
</evidence>
<dbReference type="OrthoDB" id="498873at2"/>
<dbReference type="NCBIfam" id="TIGR00231">
    <property type="entry name" value="small_GTP"/>
    <property type="match status" value="1"/>
</dbReference>
<evidence type="ECO:0000313" key="15">
    <source>
        <dbReference type="Proteomes" id="UP000198878"/>
    </source>
</evidence>
<dbReference type="SUPFAM" id="SSF52058">
    <property type="entry name" value="L domain-like"/>
    <property type="match status" value="1"/>
</dbReference>
<dbReference type="GO" id="GO:0005737">
    <property type="term" value="C:cytoplasm"/>
    <property type="evidence" value="ECO:0007669"/>
    <property type="project" value="TreeGrafter"/>
</dbReference>
<keyword evidence="15" id="KW-1185">Reference proteome</keyword>
<dbReference type="SUPFAM" id="SSF52540">
    <property type="entry name" value="P-loop containing nucleoside triphosphate hydrolases"/>
    <property type="match status" value="1"/>
</dbReference>
<evidence type="ECO:0000256" key="8">
    <source>
        <dbReference type="ARBA" id="ARBA00022840"/>
    </source>
</evidence>
<dbReference type="Gene3D" id="1.10.10.10">
    <property type="entry name" value="Winged helix-like DNA-binding domain superfamily/Winged helix DNA-binding domain"/>
    <property type="match status" value="1"/>
</dbReference>
<dbReference type="Gene3D" id="3.30.310.200">
    <property type="match status" value="1"/>
</dbReference>
<dbReference type="InterPro" id="IPR020859">
    <property type="entry name" value="ROC"/>
</dbReference>
<keyword evidence="3" id="KW-0433">Leucine-rich repeat</keyword>
<evidence type="ECO:0000256" key="3">
    <source>
        <dbReference type="ARBA" id="ARBA00022614"/>
    </source>
</evidence>
<dbReference type="EMBL" id="FNUJ01000004">
    <property type="protein sequence ID" value="SEF28474.1"/>
    <property type="molecule type" value="Genomic_DNA"/>
</dbReference>
<dbReference type="Pfam" id="PF08477">
    <property type="entry name" value="Roc"/>
    <property type="match status" value="1"/>
</dbReference>
<evidence type="ECO:0000256" key="10">
    <source>
        <dbReference type="ARBA" id="ARBA00047899"/>
    </source>
</evidence>
<dbReference type="Pfam" id="PF23598">
    <property type="entry name" value="LRR_14"/>
    <property type="match status" value="1"/>
</dbReference>
<keyword evidence="12" id="KW-0812">Transmembrane</keyword>
<keyword evidence="6" id="KW-0547">Nucleotide-binding</keyword>
<dbReference type="AlphaFoldDB" id="A0A1H5QRL7"/>
<dbReference type="Proteomes" id="UP000198878">
    <property type="component" value="Unassembled WGS sequence"/>
</dbReference>
<feature type="transmembrane region" description="Helical" evidence="12">
    <location>
        <begin position="884"/>
        <end position="906"/>
    </location>
</feature>
<dbReference type="InterPro" id="IPR036388">
    <property type="entry name" value="WH-like_DNA-bd_sf"/>
</dbReference>
<dbReference type="InterPro" id="IPR057263">
    <property type="entry name" value="COR-B"/>
</dbReference>
<dbReference type="InterPro" id="IPR005225">
    <property type="entry name" value="Small_GTP-bd"/>
</dbReference>
<dbReference type="PROSITE" id="PS51450">
    <property type="entry name" value="LRR"/>
    <property type="match status" value="1"/>
</dbReference>
<keyword evidence="9" id="KW-0342">GTP-binding</keyword>
<dbReference type="SMART" id="SM00175">
    <property type="entry name" value="RAB"/>
    <property type="match status" value="1"/>
</dbReference>
<dbReference type="PANTHER" id="PTHR48051:SF1">
    <property type="entry name" value="RAS SUPPRESSOR PROTEIN 1"/>
    <property type="match status" value="1"/>
</dbReference>
<evidence type="ECO:0000256" key="5">
    <source>
        <dbReference type="ARBA" id="ARBA00022737"/>
    </source>
</evidence>
<dbReference type="GO" id="GO:0005524">
    <property type="term" value="F:ATP binding"/>
    <property type="evidence" value="ECO:0007669"/>
    <property type="project" value="UniProtKB-KW"/>
</dbReference>
<sequence length="937" mass="102807">MTVSSSSEALDLALQQAKKTGKLNLSEFLVSAAELRYALNSIDELDSIHLRRLNDINIPFNLISERFPKLRTLELDACGLNGFPPRILKLSNLQELSLSNNPINELPSSIGQLEKLEVLMTAGCRLTSLPHELGQLKKLRALHLANNRLQEQARTSEFPLPPSLEYLLLWANELTEIPPRLQKLANLKVLSLSASGTKGTLPAKNARPKSESRWPYANPDFPSSLSLLIGVSSGIQGIDQIPEWLFESCPDLQWIDLADNHLDYIPQNIRNLRNLKGAVFTGNLLTEFPRGLLGLDEIEVIDLASNLIDTLPTTSPLPATLKALCLGGNPLPVPPEIIDLYLSPTAIWSYSQDSSDARPLGEAKLLVVGEGSVGKTSLIRRLVSDQFDSDERKTEGIEITRWQPATAGDSAVTVNAWDFGGQEIMHATHQFFLTKRSVYLLVLDARQSEDQNRVEYWLKIIQGFSAGSPVIIVGNKCEGINLDIDRRGLRIKYPNIVAICETSCAEVAGIRELADVIVDTVDDLPHVWDLLPVSFFRVKEYLEQLEAAYLPYNEYEATCGRFGITTAQSRELLIGFLHDLGTVLCFRDDPRLRDTNILSPRWVTGGVYRILNSNLAGQLKGLLEWRNIDTILSGDEYPPSSRIFIVEMMKKFELCFESEGRFLVPDLLTKEEPDTGDWADTLRFSIRYEVLPLSVMSRLIVRMNRLVSKGTVWRTGVVLRMDQNRALLKADREDSVLAILVGGPHKGRRGLLTAIRAELRAIEATIPGLTGSELVPVPGHGDVWVPYDHLLRLEEAGRASVIPEGLTDEFSISVLLSGVEESANRALVSSKSAGTLSVGGTDPVPAAEAAPWTLGNSLKLGGFLVVALILVAATYVGVSLLLDTAAALAIAGAALLVIVVVGLFVLRSGGRIGEQTMLDGIKNALSTKPGGSEDDER</sequence>
<dbReference type="RefSeq" id="WP_086671081.1">
    <property type="nucleotide sequence ID" value="NZ_FNUJ01000004.1"/>
</dbReference>
<evidence type="ECO:0000313" key="14">
    <source>
        <dbReference type="EMBL" id="SEF28474.1"/>
    </source>
</evidence>
<dbReference type="InterPro" id="IPR003591">
    <property type="entry name" value="Leu-rich_rpt_typical-subtyp"/>
</dbReference>
<dbReference type="GO" id="GO:0004674">
    <property type="term" value="F:protein serine/threonine kinase activity"/>
    <property type="evidence" value="ECO:0007669"/>
    <property type="project" value="UniProtKB-KW"/>
</dbReference>
<evidence type="ECO:0000256" key="2">
    <source>
        <dbReference type="ARBA" id="ARBA00022527"/>
    </source>
</evidence>
<keyword evidence="12" id="KW-0472">Membrane</keyword>
<dbReference type="EC" id="2.7.11.1" evidence="1"/>
<evidence type="ECO:0000256" key="7">
    <source>
        <dbReference type="ARBA" id="ARBA00022777"/>
    </source>
</evidence>
<dbReference type="PRINTS" id="PR00449">
    <property type="entry name" value="RASTRNSFRMNG"/>
</dbReference>
<dbReference type="Pfam" id="PF25497">
    <property type="entry name" value="COR-B"/>
    <property type="match status" value="1"/>
</dbReference>
<name>A0A1H5QRL7_9PSEU</name>
<dbReference type="Pfam" id="PF16095">
    <property type="entry name" value="COR-A"/>
    <property type="match status" value="1"/>
</dbReference>
<dbReference type="Gene3D" id="1.10.10.2200">
    <property type="match status" value="1"/>
</dbReference>
<organism evidence="14 15">
    <name type="scientific">Amycolatopsis pretoriensis</name>
    <dbReference type="NCBI Taxonomy" id="218821"/>
    <lineage>
        <taxon>Bacteria</taxon>
        <taxon>Bacillati</taxon>
        <taxon>Actinomycetota</taxon>
        <taxon>Actinomycetes</taxon>
        <taxon>Pseudonocardiales</taxon>
        <taxon>Pseudonocardiaceae</taxon>
        <taxon>Amycolatopsis</taxon>
    </lineage>
</organism>
<keyword evidence="5" id="KW-0677">Repeat</keyword>
<reference evidence="15" key="1">
    <citation type="submission" date="2016-10" db="EMBL/GenBank/DDBJ databases">
        <authorList>
            <person name="Varghese N."/>
            <person name="Submissions S."/>
        </authorList>
    </citation>
    <scope>NUCLEOTIDE SEQUENCE [LARGE SCALE GENOMIC DNA]</scope>
    <source>
        <strain evidence="15">DSM 44654</strain>
    </source>
</reference>
<dbReference type="PROSITE" id="PS51424">
    <property type="entry name" value="ROC"/>
    <property type="match status" value="1"/>
</dbReference>
<evidence type="ECO:0000256" key="6">
    <source>
        <dbReference type="ARBA" id="ARBA00022741"/>
    </source>
</evidence>
<keyword evidence="8" id="KW-0067">ATP-binding</keyword>
<evidence type="ECO:0000256" key="1">
    <source>
        <dbReference type="ARBA" id="ARBA00012513"/>
    </source>
</evidence>
<keyword evidence="2" id="KW-0723">Serine/threonine-protein kinase</keyword>
<keyword evidence="12" id="KW-1133">Transmembrane helix</keyword>
<dbReference type="InterPro" id="IPR027417">
    <property type="entry name" value="P-loop_NTPase"/>
</dbReference>
<evidence type="ECO:0000256" key="11">
    <source>
        <dbReference type="ARBA" id="ARBA00048679"/>
    </source>
</evidence>
<proteinExistence type="predicted"/>
<evidence type="ECO:0000259" key="13">
    <source>
        <dbReference type="PROSITE" id="PS51424"/>
    </source>
</evidence>